<protein>
    <submittedName>
        <fullName evidence="5">Sortase</fullName>
    </submittedName>
</protein>
<evidence type="ECO:0000256" key="3">
    <source>
        <dbReference type="ARBA" id="ARBA00022807"/>
    </source>
</evidence>
<feature type="active site" description="Proton donor/acceptor" evidence="4">
    <location>
        <position position="129"/>
    </location>
</feature>
<dbReference type="Proteomes" id="UP000030437">
    <property type="component" value="Unassembled WGS sequence"/>
</dbReference>
<dbReference type="STRING" id="1220589.CD32_07335"/>
<dbReference type="AlphaFoldDB" id="A0A0A3JGQ3"/>
<sequence>MNKLKLILIICVLLIGLLLIFINPIQNAIIAHLSDQLNTAEYSIEDIEKNNQANTDFEFDAVQSLSIAEVLKAQTVTDEIPVIGSIAVPSVDMQLPIVKGVGNTALAVGAGTMKPTQKMGQGNYALAGHYFEEKDILFSPLYKTKIGDTIYITDMTTIYEYKLIAKNIIAPTDVYIIDDIPNKTLLTLITCASNGTKRLALQADFIAQYPFDNAPTKLLNAF</sequence>
<dbReference type="InterPro" id="IPR005754">
    <property type="entry name" value="Sortase"/>
</dbReference>
<reference evidence="5 6" key="1">
    <citation type="submission" date="2014-02" db="EMBL/GenBank/DDBJ databases">
        <title>Draft genome sequence of Lysinibacillus odysseyi NBRC 100172.</title>
        <authorList>
            <person name="Zhang F."/>
            <person name="Wang G."/>
            <person name="Zhang L."/>
        </authorList>
    </citation>
    <scope>NUCLEOTIDE SEQUENCE [LARGE SCALE GENOMIC DNA]</scope>
    <source>
        <strain evidence="5 6">NBRC 100172</strain>
    </source>
</reference>
<dbReference type="RefSeq" id="WP_036152917.1">
    <property type="nucleotide sequence ID" value="NZ_AVCX01000009.1"/>
</dbReference>
<dbReference type="eggNOG" id="COG3764">
    <property type="taxonomic scope" value="Bacteria"/>
</dbReference>
<name>A0A0A3JGQ3_9BACI</name>
<evidence type="ECO:0000313" key="6">
    <source>
        <dbReference type="Proteomes" id="UP000030437"/>
    </source>
</evidence>
<dbReference type="OrthoDB" id="1648028at2"/>
<dbReference type="CDD" id="cd06165">
    <property type="entry name" value="Sortase_A"/>
    <property type="match status" value="1"/>
</dbReference>
<keyword evidence="2" id="KW-0378">Hydrolase</keyword>
<dbReference type="EMBL" id="JPVP01000052">
    <property type="protein sequence ID" value="KGR86197.1"/>
    <property type="molecule type" value="Genomic_DNA"/>
</dbReference>
<evidence type="ECO:0000256" key="2">
    <source>
        <dbReference type="ARBA" id="ARBA00022801"/>
    </source>
</evidence>
<keyword evidence="3" id="KW-0788">Thiol protease</keyword>
<dbReference type="NCBIfam" id="TIGR01076">
    <property type="entry name" value="sortase_fam"/>
    <property type="match status" value="1"/>
</dbReference>
<feature type="active site" description="Acyl-thioester intermediate" evidence="4">
    <location>
        <position position="191"/>
    </location>
</feature>
<dbReference type="Gene3D" id="2.40.260.10">
    <property type="entry name" value="Sortase"/>
    <property type="match status" value="1"/>
</dbReference>
<gene>
    <name evidence="5" type="ORF">CD32_07335</name>
</gene>
<accession>A0A0A3JGQ3</accession>
<dbReference type="InterPro" id="IPR023365">
    <property type="entry name" value="Sortase_dom-sf"/>
</dbReference>
<keyword evidence="1" id="KW-0645">Protease</keyword>
<proteinExistence type="predicted"/>
<dbReference type="InterPro" id="IPR042007">
    <property type="entry name" value="Sortase_A"/>
</dbReference>
<dbReference type="SUPFAM" id="SSF63817">
    <property type="entry name" value="Sortase"/>
    <property type="match status" value="1"/>
</dbReference>
<dbReference type="Pfam" id="PF04203">
    <property type="entry name" value="Sortase"/>
    <property type="match status" value="1"/>
</dbReference>
<evidence type="ECO:0000256" key="1">
    <source>
        <dbReference type="ARBA" id="ARBA00022670"/>
    </source>
</evidence>
<organism evidence="5 6">
    <name type="scientific">Lysinibacillus odysseyi 34hs-1 = NBRC 100172</name>
    <dbReference type="NCBI Taxonomy" id="1220589"/>
    <lineage>
        <taxon>Bacteria</taxon>
        <taxon>Bacillati</taxon>
        <taxon>Bacillota</taxon>
        <taxon>Bacilli</taxon>
        <taxon>Bacillales</taxon>
        <taxon>Bacillaceae</taxon>
        <taxon>Lysinibacillus</taxon>
    </lineage>
</organism>
<keyword evidence="6" id="KW-1185">Reference proteome</keyword>
<dbReference type="GO" id="GO:0008234">
    <property type="term" value="F:cysteine-type peptidase activity"/>
    <property type="evidence" value="ECO:0007669"/>
    <property type="project" value="UniProtKB-KW"/>
</dbReference>
<dbReference type="GO" id="GO:0006508">
    <property type="term" value="P:proteolysis"/>
    <property type="evidence" value="ECO:0007669"/>
    <property type="project" value="UniProtKB-KW"/>
</dbReference>
<evidence type="ECO:0000256" key="4">
    <source>
        <dbReference type="PIRSR" id="PIRSR605754-1"/>
    </source>
</evidence>
<evidence type="ECO:0000313" key="5">
    <source>
        <dbReference type="EMBL" id="KGR86197.1"/>
    </source>
</evidence>
<comment type="caution">
    <text evidence="5">The sequence shown here is derived from an EMBL/GenBank/DDBJ whole genome shotgun (WGS) entry which is preliminary data.</text>
</comment>